<dbReference type="EMBL" id="SCWB01000009">
    <property type="protein sequence ID" value="TDM10584.1"/>
    <property type="molecule type" value="Genomic_DNA"/>
</dbReference>
<dbReference type="Pfam" id="PF08818">
    <property type="entry name" value="DUF1801"/>
    <property type="match status" value="1"/>
</dbReference>
<dbReference type="OrthoDB" id="5951444at2"/>
<dbReference type="AlphaFoldDB" id="A0A4R6BUK5"/>
<evidence type="ECO:0000313" key="3">
    <source>
        <dbReference type="Proteomes" id="UP000294802"/>
    </source>
</evidence>
<organism evidence="2 3">
    <name type="scientific">Macrococcus lamae</name>
    <dbReference type="NCBI Taxonomy" id="198484"/>
    <lineage>
        <taxon>Bacteria</taxon>
        <taxon>Bacillati</taxon>
        <taxon>Bacillota</taxon>
        <taxon>Bacilli</taxon>
        <taxon>Bacillales</taxon>
        <taxon>Staphylococcaceae</taxon>
        <taxon>Macrococcus</taxon>
    </lineage>
</organism>
<dbReference type="Proteomes" id="UP000294802">
    <property type="component" value="Unassembled WGS sequence"/>
</dbReference>
<gene>
    <name evidence="2" type="ORF">ERX29_05935</name>
</gene>
<dbReference type="RefSeq" id="WP_133443786.1">
    <property type="nucleotide sequence ID" value="NZ_SCWB01000009.1"/>
</dbReference>
<proteinExistence type="predicted"/>
<accession>A0A4R6BUK5</accession>
<sequence length="138" mass="15955">MTDVMNQPRHSEVDLFISQITDETRKNDVFRLLQIFEQTSGFEPRMWGPSMIGFGKYHYMIDEKYEGDAPLVAFALKKTKINLYLAHCNSGSGKELKSLGKFSKGKSCLYIKEVDDIKEEVLQELIVQSISYLKNMYQ</sequence>
<evidence type="ECO:0000259" key="1">
    <source>
        <dbReference type="Pfam" id="PF08818"/>
    </source>
</evidence>
<feature type="domain" description="YdhG-like" evidence="1">
    <location>
        <begin position="25"/>
        <end position="129"/>
    </location>
</feature>
<comment type="caution">
    <text evidence="2">The sequence shown here is derived from an EMBL/GenBank/DDBJ whole genome shotgun (WGS) entry which is preliminary data.</text>
</comment>
<reference evidence="2 3" key="1">
    <citation type="submission" date="2019-01" db="EMBL/GenBank/DDBJ databases">
        <title>Draft genome sequences of the type strains of six Macrococcus species.</title>
        <authorList>
            <person name="Mazhar S."/>
            <person name="Altermann E."/>
            <person name="Hill C."/>
            <person name="Mcauliffe O."/>
        </authorList>
    </citation>
    <scope>NUCLEOTIDE SEQUENCE [LARGE SCALE GENOMIC DNA]</scope>
    <source>
        <strain evidence="2 3">CCM4815</strain>
    </source>
</reference>
<keyword evidence="3" id="KW-1185">Reference proteome</keyword>
<name>A0A4R6BUK5_9STAP</name>
<dbReference type="InterPro" id="IPR014922">
    <property type="entry name" value="YdhG-like"/>
</dbReference>
<evidence type="ECO:0000313" key="2">
    <source>
        <dbReference type="EMBL" id="TDM10584.1"/>
    </source>
</evidence>
<protein>
    <submittedName>
        <fullName evidence="2">DUF1801 domain-containing protein</fullName>
    </submittedName>
</protein>